<evidence type="ECO:0000256" key="3">
    <source>
        <dbReference type="ARBA" id="ARBA00007222"/>
    </source>
</evidence>
<dbReference type="Gene3D" id="2.80.10.50">
    <property type="match status" value="1"/>
</dbReference>
<comment type="catalytic activity">
    <reaction evidence="14 15">
        <text>a di-trans,poly-cis-dolichyl beta-D-mannosyl phosphate + L-seryl-[protein] = 3-O-(alpha-D-mannosyl)-L-seryl-[protein] + a di-trans,poly-cis-dolichyl phosphate + H(+)</text>
        <dbReference type="Rhea" id="RHEA:17377"/>
        <dbReference type="Rhea" id="RHEA-COMP:9863"/>
        <dbReference type="Rhea" id="RHEA-COMP:13546"/>
        <dbReference type="Rhea" id="RHEA-COMP:19498"/>
        <dbReference type="Rhea" id="RHEA-COMP:19501"/>
        <dbReference type="ChEBI" id="CHEBI:15378"/>
        <dbReference type="ChEBI" id="CHEBI:29999"/>
        <dbReference type="ChEBI" id="CHEBI:57683"/>
        <dbReference type="ChEBI" id="CHEBI:58211"/>
        <dbReference type="ChEBI" id="CHEBI:137321"/>
        <dbReference type="EC" id="2.4.1.109"/>
    </reaction>
</comment>
<dbReference type="SUPFAM" id="SSF58113">
    <property type="entry name" value="Apolipoprotein A-I"/>
    <property type="match status" value="1"/>
</dbReference>
<feature type="transmembrane region" description="Helical" evidence="15">
    <location>
        <begin position="692"/>
        <end position="714"/>
    </location>
</feature>
<dbReference type="Gene3D" id="1.10.287.700">
    <property type="entry name" value="Helix hairpin bin"/>
    <property type="match status" value="1"/>
</dbReference>
<feature type="transmembrane region" description="Helical" evidence="15">
    <location>
        <begin position="667"/>
        <end position="685"/>
    </location>
</feature>
<feature type="domain" description="MIR" evidence="17">
    <location>
        <begin position="464"/>
        <end position="520"/>
    </location>
</feature>
<comment type="similarity">
    <text evidence="3 15">Belongs to the glycosyltransferase 39 family.</text>
</comment>
<dbReference type="EC" id="2.4.1.109" evidence="4 15"/>
<feature type="compositionally biased region" description="Low complexity" evidence="16">
    <location>
        <begin position="758"/>
        <end position="767"/>
    </location>
</feature>
<evidence type="ECO:0000256" key="8">
    <source>
        <dbReference type="ARBA" id="ARBA00022737"/>
    </source>
</evidence>
<feature type="transmembrane region" description="Helical" evidence="15">
    <location>
        <begin position="595"/>
        <end position="616"/>
    </location>
</feature>
<dbReference type="PROSITE" id="PS50919">
    <property type="entry name" value="MIR"/>
    <property type="match status" value="3"/>
</dbReference>
<feature type="transmembrane region" description="Helical" evidence="15">
    <location>
        <begin position="196"/>
        <end position="213"/>
    </location>
</feature>
<dbReference type="Pfam" id="PF02366">
    <property type="entry name" value="PMT"/>
    <property type="match status" value="1"/>
</dbReference>
<evidence type="ECO:0000256" key="13">
    <source>
        <dbReference type="ARBA" id="ARBA00045085"/>
    </source>
</evidence>
<dbReference type="EMBL" id="LT635765">
    <property type="protein sequence ID" value="SGZ51588.1"/>
    <property type="molecule type" value="Genomic_DNA"/>
</dbReference>
<evidence type="ECO:0000256" key="16">
    <source>
        <dbReference type="SAM" id="MobiDB-lite"/>
    </source>
</evidence>
<dbReference type="SMART" id="SM00472">
    <property type="entry name" value="MIR"/>
    <property type="match status" value="3"/>
</dbReference>
<feature type="transmembrane region" description="Helical" evidence="15">
    <location>
        <begin position="60"/>
        <end position="77"/>
    </location>
</feature>
<evidence type="ECO:0000256" key="15">
    <source>
        <dbReference type="RuleBase" id="RU367007"/>
    </source>
</evidence>
<sequence length="950" mass="105658">MAKKIRAPAATSAKPNAQIDLLDLDCVSEPQYVAGSTREYLVTSVPQEITTKRTVSSKEIVFVAILVAASVAVRLAHLEHPNSVVFDEVHFGGFAKKYVLGNFFMDVHPPLAKMLFAAVSLLGGFKGDFDFAHIGDIYPDSVPYYWMRAFPAVLGVATVVLCYLTLRASGVRPAVALITSACLLFENSYVTISRYILLDAPLLFFIAAAVYSFKKFEVQQPFSINWYRLLLSCSIALGLAFSSKWVGLFTIAWAGVLCAIHMWFLIGDLSVKPATVWKHAITRASFLLGVPTALYLLMFSIHFNILTNDGDGSAFMTSAFRSGLRGSLVPRSTTAQVGYGSVVTIRHVNTRGGYLHSHNHFYPAGSKQQQITLYPHLDAHNDWLIEPYNFTIPEDFTQLKDGVKIRLKHVVTHRRLHSHDEKPPVSERDWQKETSCYGYEGFGGDANDDWIVEVVKHETPKEYQENITAIHTIFRLRHAMSGNYLFSSEVKLPLWGFEQQEVSAASSGYRPLTYWYIETNTNERLPESEKQTAGYPKMSFLAKFLESHKTMWKINQGLTGHHNWQSDPQDWPLLIRGINYWGKDHTQVYLLGNPIVWWTASSCLVAFIIHVAISVLKWQTGKAVATNKNVFNFNTQMLSYFAGWAIHYVPFFIMGRQLFLHHYLPSQYFAILGLGHVFELVVASSTKYSRPAYGALVLFFVGTLIFYNMLAPLISAQEWTQDECEASKKVSSWDYDCKTFFKNKLEYRHYTPTTSVATSTSASKSVVETPRAPEQQQAKIVESPQKVVEEPPKPETHVGQLPEHLRGDDEAPHAEQEDVATPQKDEEVPAPVDTIEDAEKVGKNEAAPAEEPVVEAETVEVDPAVESAKEVAEPVVESAKEVVEPVVEAASGAAETVAEAAQEAAEPIVEAAQEAAEPIVEAAQEAAQPIVEAAQEVAEPVVESVKVLGA</sequence>
<dbReference type="SUPFAM" id="SSF82109">
    <property type="entry name" value="MIR domain"/>
    <property type="match status" value="1"/>
</dbReference>
<evidence type="ECO:0000256" key="2">
    <source>
        <dbReference type="ARBA" id="ARBA00004922"/>
    </source>
</evidence>
<evidence type="ECO:0000256" key="14">
    <source>
        <dbReference type="ARBA" id="ARBA00045102"/>
    </source>
</evidence>
<feature type="transmembrane region" description="Helical" evidence="15">
    <location>
        <begin position="145"/>
        <end position="166"/>
    </location>
</feature>
<feature type="domain" description="MIR" evidence="17">
    <location>
        <begin position="334"/>
        <end position="388"/>
    </location>
</feature>
<evidence type="ECO:0000313" key="19">
    <source>
        <dbReference type="Proteomes" id="UP000182259"/>
    </source>
</evidence>
<keyword evidence="8" id="KW-0677">Repeat</keyword>
<evidence type="ECO:0000256" key="12">
    <source>
        <dbReference type="ARBA" id="ARBA00023180"/>
    </source>
</evidence>
<evidence type="ECO:0000256" key="5">
    <source>
        <dbReference type="ARBA" id="ARBA00022676"/>
    </source>
</evidence>
<evidence type="ECO:0000256" key="9">
    <source>
        <dbReference type="ARBA" id="ARBA00022824"/>
    </source>
</evidence>
<dbReference type="PANTHER" id="PTHR10050:SF50">
    <property type="entry name" value="DOLICHYL-PHOSPHATE-MANNOSE--PROTEIN MANNOSYLTRANSFERASE 1-RELATED"/>
    <property type="match status" value="1"/>
</dbReference>
<keyword evidence="6 15" id="KW-0808">Transferase</keyword>
<feature type="compositionally biased region" description="Basic and acidic residues" evidence="16">
    <location>
        <begin position="803"/>
        <end position="816"/>
    </location>
</feature>
<keyword evidence="12" id="KW-0325">Glycoprotein</keyword>
<dbReference type="InterPro" id="IPR027005">
    <property type="entry name" value="PMT-like"/>
</dbReference>
<reference evidence="18 19" key="1">
    <citation type="submission" date="2016-10" db="EMBL/GenBank/DDBJ databases">
        <authorList>
            <person name="de Groot N.N."/>
        </authorList>
    </citation>
    <scope>NUCLEOTIDE SEQUENCE [LARGE SCALE GENOMIC DNA]</scope>
    <source>
        <strain evidence="18 19">PYCC 4715</strain>
    </source>
</reference>
<evidence type="ECO:0000256" key="6">
    <source>
        <dbReference type="ARBA" id="ARBA00022679"/>
    </source>
</evidence>
<feature type="compositionally biased region" description="Basic and acidic residues" evidence="16">
    <location>
        <begin position="787"/>
        <end position="796"/>
    </location>
</feature>
<keyword evidence="7 15" id="KW-0812">Transmembrane</keyword>
<dbReference type="CDD" id="cd23283">
    <property type="entry name" value="beta-trefoil_MIR_PMT1-like"/>
    <property type="match status" value="1"/>
</dbReference>
<dbReference type="InterPro" id="IPR003342">
    <property type="entry name" value="ArnT-like_N"/>
</dbReference>
<dbReference type="PANTHER" id="PTHR10050">
    <property type="entry name" value="DOLICHYL-PHOSPHATE-MANNOSE--PROTEIN MANNOSYLTRANSFERASE"/>
    <property type="match status" value="1"/>
</dbReference>
<comment type="pathway">
    <text evidence="2 15">Protein modification; protein glycosylation.</text>
</comment>
<comment type="function">
    <text evidence="15">Transfers mannose from Dol-P-mannose to Ser or Thr residues on proteins.</text>
</comment>
<feature type="domain" description="MIR" evidence="17">
    <location>
        <begin position="396"/>
        <end position="455"/>
    </location>
</feature>
<accession>A0A1L0D519</accession>
<evidence type="ECO:0000256" key="4">
    <source>
        <dbReference type="ARBA" id="ARBA00012839"/>
    </source>
</evidence>
<keyword evidence="9 15" id="KW-0256">Endoplasmic reticulum</keyword>
<dbReference type="InterPro" id="IPR016093">
    <property type="entry name" value="MIR_motif"/>
</dbReference>
<name>A0A1L0D519_9ASCO</name>
<evidence type="ECO:0000259" key="17">
    <source>
        <dbReference type="PROSITE" id="PS50919"/>
    </source>
</evidence>
<evidence type="ECO:0000256" key="11">
    <source>
        <dbReference type="ARBA" id="ARBA00023136"/>
    </source>
</evidence>
<dbReference type="InterPro" id="IPR036300">
    <property type="entry name" value="MIR_dom_sf"/>
</dbReference>
<dbReference type="Pfam" id="PF16192">
    <property type="entry name" value="PMT_4TMC"/>
    <property type="match status" value="1"/>
</dbReference>
<evidence type="ECO:0000256" key="1">
    <source>
        <dbReference type="ARBA" id="ARBA00004477"/>
    </source>
</evidence>
<comment type="subcellular location">
    <subcellularLocation>
        <location evidence="1 15">Endoplasmic reticulum membrane</location>
        <topology evidence="1 15">Multi-pass membrane protein</topology>
    </subcellularLocation>
</comment>
<evidence type="ECO:0000313" key="18">
    <source>
        <dbReference type="EMBL" id="SGZ51588.1"/>
    </source>
</evidence>
<dbReference type="GO" id="GO:0005789">
    <property type="term" value="C:endoplasmic reticulum membrane"/>
    <property type="evidence" value="ECO:0007669"/>
    <property type="project" value="UniProtKB-SubCell"/>
</dbReference>
<keyword evidence="5 15" id="KW-0328">Glycosyltransferase</keyword>
<organism evidence="18 19">
    <name type="scientific">Sungouiella intermedia</name>
    <dbReference type="NCBI Taxonomy" id="45354"/>
    <lineage>
        <taxon>Eukaryota</taxon>
        <taxon>Fungi</taxon>
        <taxon>Dikarya</taxon>
        <taxon>Ascomycota</taxon>
        <taxon>Saccharomycotina</taxon>
        <taxon>Pichiomycetes</taxon>
        <taxon>Metschnikowiaceae</taxon>
        <taxon>Sungouiella</taxon>
    </lineage>
</organism>
<dbReference type="UniPathway" id="UPA00378"/>
<dbReference type="Pfam" id="PF02815">
    <property type="entry name" value="MIR"/>
    <property type="match status" value="1"/>
</dbReference>
<feature type="transmembrane region" description="Helical" evidence="15">
    <location>
        <begin position="637"/>
        <end position="655"/>
    </location>
</feature>
<protein>
    <recommendedName>
        <fullName evidence="4 15">Dolichyl-phosphate-mannose--protein mannosyltransferase</fullName>
        <ecNumber evidence="4 15">2.4.1.109</ecNumber>
    </recommendedName>
</protein>
<feature type="transmembrane region" description="Helical" evidence="15">
    <location>
        <begin position="248"/>
        <end position="266"/>
    </location>
</feature>
<dbReference type="GO" id="GO:0004169">
    <property type="term" value="F:dolichyl-phosphate-mannose-protein mannosyltransferase activity"/>
    <property type="evidence" value="ECO:0007669"/>
    <property type="project" value="UniProtKB-UniRule"/>
</dbReference>
<gene>
    <name evidence="18" type="ORF">SAMEA4029009_CIC11G00000002039</name>
</gene>
<proteinExistence type="inferred from homology"/>
<comment type="catalytic activity">
    <reaction evidence="13 15">
        <text>a di-trans,poly-cis-dolichyl beta-D-mannosyl phosphate + L-threonyl-[protein] = 3-O-(alpha-D-mannosyl)-L-threonyl-[protein] + a di-trans,poly-cis-dolichyl phosphate + H(+)</text>
        <dbReference type="Rhea" id="RHEA:53396"/>
        <dbReference type="Rhea" id="RHEA-COMP:11060"/>
        <dbReference type="Rhea" id="RHEA-COMP:13547"/>
        <dbReference type="Rhea" id="RHEA-COMP:19498"/>
        <dbReference type="Rhea" id="RHEA-COMP:19501"/>
        <dbReference type="ChEBI" id="CHEBI:15378"/>
        <dbReference type="ChEBI" id="CHEBI:30013"/>
        <dbReference type="ChEBI" id="CHEBI:57683"/>
        <dbReference type="ChEBI" id="CHEBI:58211"/>
        <dbReference type="ChEBI" id="CHEBI:137323"/>
        <dbReference type="EC" id="2.4.1.109"/>
    </reaction>
</comment>
<dbReference type="AlphaFoldDB" id="A0A1L0D519"/>
<feature type="region of interest" description="Disordered" evidence="16">
    <location>
        <begin position="758"/>
        <end position="833"/>
    </location>
</feature>
<dbReference type="Proteomes" id="UP000182259">
    <property type="component" value="Chromosome II"/>
</dbReference>
<keyword evidence="10 15" id="KW-1133">Transmembrane helix</keyword>
<evidence type="ECO:0000256" key="10">
    <source>
        <dbReference type="ARBA" id="ARBA00022989"/>
    </source>
</evidence>
<feature type="transmembrane region" description="Helical" evidence="15">
    <location>
        <begin position="286"/>
        <end position="306"/>
    </location>
</feature>
<evidence type="ECO:0000256" key="7">
    <source>
        <dbReference type="ARBA" id="ARBA00022692"/>
    </source>
</evidence>
<dbReference type="InterPro" id="IPR032421">
    <property type="entry name" value="PMT_4TMC"/>
</dbReference>
<keyword evidence="11 15" id="KW-0472">Membrane</keyword>